<evidence type="ECO:0000256" key="4">
    <source>
        <dbReference type="ARBA" id="ARBA00022840"/>
    </source>
</evidence>
<feature type="domain" description="DNA2/NAM7 helicase-like C-terminal" evidence="5">
    <location>
        <begin position="15"/>
        <end position="141"/>
    </location>
</feature>
<keyword evidence="1" id="KW-0547">Nucleotide-binding</keyword>
<keyword evidence="3" id="KW-0347">Helicase</keyword>
<evidence type="ECO:0000259" key="5">
    <source>
        <dbReference type="Pfam" id="PF13087"/>
    </source>
</evidence>
<dbReference type="PANTHER" id="PTHR43788:SF8">
    <property type="entry name" value="DNA-BINDING PROTEIN SMUBP-2"/>
    <property type="match status" value="1"/>
</dbReference>
<dbReference type="GO" id="GO:0005524">
    <property type="term" value="F:ATP binding"/>
    <property type="evidence" value="ECO:0007669"/>
    <property type="project" value="UniProtKB-KW"/>
</dbReference>
<dbReference type="SUPFAM" id="SSF52540">
    <property type="entry name" value="P-loop containing nucleoside triphosphate hydrolases"/>
    <property type="match status" value="1"/>
</dbReference>
<name>A0A2P6M5Z0_9GAMM</name>
<sequence length="232" mass="26723">MIRFTMVDAIGMRTTRSTNEAEADFILDRLLELVELPSPPTVGVITPFREQQTLLSKKLFNHARARDFEDKLRLKVMTVDSCQGEERQQIFYSMVATRGQDALNYIFPVSLDGAVDAVEDKLKVQRLNVGFSRAQESIWIVHSMPLDEFRGGIGHALRYYRKLPRQAHNAKVELSSYCWRTSAGVRSPRESWGRSSLYSSIHHHAASRTSSRRRNRYWSSTSSRNVRLNRSM</sequence>
<protein>
    <recommendedName>
        <fullName evidence="5">DNA2/NAM7 helicase-like C-terminal domain-containing protein</fullName>
    </recommendedName>
</protein>
<dbReference type="AlphaFoldDB" id="A0A2P6M5Z0"/>
<gene>
    <name evidence="6" type="ORF">C6N40_12930</name>
</gene>
<keyword evidence="2" id="KW-0378">Hydrolase</keyword>
<evidence type="ECO:0000256" key="1">
    <source>
        <dbReference type="ARBA" id="ARBA00022741"/>
    </source>
</evidence>
<comment type="caution">
    <text evidence="6">The sequence shown here is derived from an EMBL/GenBank/DDBJ whole genome shotgun (WGS) entry which is preliminary data.</text>
</comment>
<organism evidence="6 7">
    <name type="scientific">Arenimonas caeni</name>
    <dbReference type="NCBI Taxonomy" id="2058085"/>
    <lineage>
        <taxon>Bacteria</taxon>
        <taxon>Pseudomonadati</taxon>
        <taxon>Pseudomonadota</taxon>
        <taxon>Gammaproteobacteria</taxon>
        <taxon>Lysobacterales</taxon>
        <taxon>Lysobacteraceae</taxon>
        <taxon>Arenimonas</taxon>
    </lineage>
</organism>
<dbReference type="InterPro" id="IPR047187">
    <property type="entry name" value="SF1_C_Upf1"/>
</dbReference>
<dbReference type="Pfam" id="PF13087">
    <property type="entry name" value="AAA_12"/>
    <property type="match status" value="1"/>
</dbReference>
<keyword evidence="4" id="KW-0067">ATP-binding</keyword>
<dbReference type="InterPro" id="IPR041679">
    <property type="entry name" value="DNA2/NAM7-like_C"/>
</dbReference>
<evidence type="ECO:0000256" key="2">
    <source>
        <dbReference type="ARBA" id="ARBA00022801"/>
    </source>
</evidence>
<reference evidence="6 7" key="1">
    <citation type="submission" date="2018-03" db="EMBL/GenBank/DDBJ databases">
        <title>Arenimonas caeni sp. nov., isolated from activated sludge.</title>
        <authorList>
            <person name="Liu H."/>
        </authorList>
    </citation>
    <scope>NUCLEOTIDE SEQUENCE [LARGE SCALE GENOMIC DNA]</scope>
    <source>
        <strain evidence="7">z29</strain>
    </source>
</reference>
<dbReference type="GO" id="GO:0043139">
    <property type="term" value="F:5'-3' DNA helicase activity"/>
    <property type="evidence" value="ECO:0007669"/>
    <property type="project" value="TreeGrafter"/>
</dbReference>
<dbReference type="Gene3D" id="3.40.50.300">
    <property type="entry name" value="P-loop containing nucleotide triphosphate hydrolases"/>
    <property type="match status" value="1"/>
</dbReference>
<dbReference type="CDD" id="cd18808">
    <property type="entry name" value="SF1_C_Upf1"/>
    <property type="match status" value="1"/>
</dbReference>
<evidence type="ECO:0000313" key="6">
    <source>
        <dbReference type="EMBL" id="PRH81410.1"/>
    </source>
</evidence>
<dbReference type="InterPro" id="IPR027417">
    <property type="entry name" value="P-loop_NTPase"/>
</dbReference>
<dbReference type="Proteomes" id="UP000241736">
    <property type="component" value="Unassembled WGS sequence"/>
</dbReference>
<dbReference type="EMBL" id="PVLF01000025">
    <property type="protein sequence ID" value="PRH81410.1"/>
    <property type="molecule type" value="Genomic_DNA"/>
</dbReference>
<keyword evidence="7" id="KW-1185">Reference proteome</keyword>
<evidence type="ECO:0000256" key="3">
    <source>
        <dbReference type="ARBA" id="ARBA00022806"/>
    </source>
</evidence>
<dbReference type="OrthoDB" id="9757917at2"/>
<dbReference type="PANTHER" id="PTHR43788">
    <property type="entry name" value="DNA2/NAM7 HELICASE FAMILY MEMBER"/>
    <property type="match status" value="1"/>
</dbReference>
<dbReference type="InterPro" id="IPR050534">
    <property type="entry name" value="Coronavir_polyprotein_1ab"/>
</dbReference>
<dbReference type="GO" id="GO:0016787">
    <property type="term" value="F:hydrolase activity"/>
    <property type="evidence" value="ECO:0007669"/>
    <property type="project" value="UniProtKB-KW"/>
</dbReference>
<accession>A0A2P6M5Z0</accession>
<evidence type="ECO:0000313" key="7">
    <source>
        <dbReference type="Proteomes" id="UP000241736"/>
    </source>
</evidence>
<proteinExistence type="predicted"/>